<dbReference type="PANTHER" id="PTHR11236">
    <property type="entry name" value="AMINOBENZOATE/ANTHRANILATE SYNTHASE"/>
    <property type="match status" value="1"/>
</dbReference>
<dbReference type="NCBIfam" id="TIGR01823">
    <property type="entry name" value="PabB-fungal"/>
    <property type="match status" value="1"/>
</dbReference>
<dbReference type="PRINTS" id="PR00097">
    <property type="entry name" value="ANTSNTHASEII"/>
</dbReference>
<proteinExistence type="inferred from homology"/>
<dbReference type="InterPro" id="IPR005801">
    <property type="entry name" value="ADC_synthase"/>
</dbReference>
<keyword evidence="15" id="KW-1185">Reference proteome</keyword>
<gene>
    <name evidence="14" type="ORF">IWX90DRAFT_515071</name>
</gene>
<feature type="compositionally biased region" description="Low complexity" evidence="10">
    <location>
        <begin position="726"/>
        <end position="738"/>
    </location>
</feature>
<dbReference type="EMBL" id="JBBWUH010000007">
    <property type="protein sequence ID" value="KAK8161290.1"/>
    <property type="molecule type" value="Genomic_DNA"/>
</dbReference>
<sequence>MAKDDACHAPRVLFLDAYDSFANNIVALLRQTIQADVTTIHIDDPRFLRQDASKFSDFVSGYDAVVAGPGPGTVTNPDDVGLISRLWSLPLTQQELPVLGICLGFQSLAYAYGAAVEKLPEPRHGIITRVQHRQSSIFTDVGDVYATQYHSLQVKLDLDGQHSPDPTSGTGPWNPSQQCPKLRPIAWDLDSKPNGPVLMGVEHIVHPFWGVQYHPESICTNPAGARIIRNWWNQARTWLDGRPGRTANPYSTGVWGGNGACNTPFLRPAAIGQNPPRWDAVHSNLLRRRLVNKPQSVVQYERFAATSCHVKEISLLLGLPRGETIVLESGLNSKKEPIRAETGSNSILCCLDPSGSNLRLEYYVENKQLQLWSANELLFDETNVDVWSYLKDLSERCRTHNGPLGVPFWGGLAGIISYEAGLETINVHTTGANIKGEGARRPDILFAFVLRSIVINHVEHTIHVQSIEVNDEWVQDTARRLRSALTAPIDSPPPPPPEKCLKMAALKDATSHPQLRHPNCNGTSKNATSNSTPPTPSAKLAPSPPSLTHILRRSHTTTPTRSSYTAKVATCHDHIRAGNSYELCLTAPTSVQLPRYPHSPHALPWHLYTRLRRLNPAPFSAYIRLAGATVVGSSPERFLSWTRGGRCQFRPIKGTVPKTQTVDRAEAERVLSSAKERAENLMIVDLVRHDLHGVAGAGNVWVSKLMGVEEYETVWQLVSVVEGQLPTSCTTSTPSNSSSRRRNSTADNEEETPHSDVDGITLLSASLPPGSMTGAPKKRSCELLRALEGGENVPRGVYSGVMGYLDVGGGGDFAVVIRTAFRWDRANVSSRTNHGKEAGLKGGEGAQGEDEAYETWTVGAGGAVTAQSDPHAEYDEMRVKLDSIMRVFDVGVVVDGDL</sequence>
<dbReference type="SUPFAM" id="SSF56322">
    <property type="entry name" value="ADC synthase"/>
    <property type="match status" value="1"/>
</dbReference>
<dbReference type="InterPro" id="IPR015890">
    <property type="entry name" value="Chorismate_C"/>
</dbReference>
<dbReference type="Gene3D" id="3.40.50.880">
    <property type="match status" value="1"/>
</dbReference>
<evidence type="ECO:0000259" key="13">
    <source>
        <dbReference type="Pfam" id="PF04715"/>
    </source>
</evidence>
<comment type="catalytic activity">
    <reaction evidence="1">
        <text>chorismate + L-glutamine = 4-amino-4-deoxychorismate + L-glutamate</text>
        <dbReference type="Rhea" id="RHEA:11672"/>
        <dbReference type="ChEBI" id="CHEBI:29748"/>
        <dbReference type="ChEBI" id="CHEBI:29985"/>
        <dbReference type="ChEBI" id="CHEBI:58359"/>
        <dbReference type="ChEBI" id="CHEBI:58406"/>
        <dbReference type="EC" id="2.6.1.85"/>
    </reaction>
</comment>
<dbReference type="PROSITE" id="PS51273">
    <property type="entry name" value="GATASE_TYPE_1"/>
    <property type="match status" value="1"/>
</dbReference>
<feature type="compositionally biased region" description="Polar residues" evidence="10">
    <location>
        <begin position="164"/>
        <end position="179"/>
    </location>
</feature>
<evidence type="ECO:0000256" key="9">
    <source>
        <dbReference type="ARBA" id="ARBA00031904"/>
    </source>
</evidence>
<evidence type="ECO:0000256" key="5">
    <source>
        <dbReference type="ARBA" id="ARBA00022679"/>
    </source>
</evidence>
<dbReference type="EC" id="2.6.1.85" evidence="4"/>
<comment type="caution">
    <text evidence="14">The sequence shown here is derived from an EMBL/GenBank/DDBJ whole genome shotgun (WGS) entry which is preliminary data.</text>
</comment>
<dbReference type="Pfam" id="PF00117">
    <property type="entry name" value="GATase"/>
    <property type="match status" value="1"/>
</dbReference>
<dbReference type="InterPro" id="IPR019999">
    <property type="entry name" value="Anth_synth_I-like"/>
</dbReference>
<feature type="domain" description="Chorismate-utilising enzyme C-terminal" evidence="12">
    <location>
        <begin position="562"/>
        <end position="730"/>
    </location>
</feature>
<evidence type="ECO:0000256" key="10">
    <source>
        <dbReference type="SAM" id="MobiDB-lite"/>
    </source>
</evidence>
<dbReference type="PRINTS" id="PR00096">
    <property type="entry name" value="GATASE"/>
</dbReference>
<feature type="region of interest" description="Disordered" evidence="10">
    <location>
        <begin position="158"/>
        <end position="179"/>
    </location>
</feature>
<dbReference type="InterPro" id="IPR029062">
    <property type="entry name" value="Class_I_gatase-like"/>
</dbReference>
<dbReference type="Pfam" id="PF04715">
    <property type="entry name" value="Anth_synt_I_N"/>
    <property type="match status" value="1"/>
</dbReference>
<comment type="similarity">
    <text evidence="3">In the C-terminal section; belongs to the anthranilate synthase component I family.</text>
</comment>
<feature type="compositionally biased region" description="Polar residues" evidence="10">
    <location>
        <begin position="520"/>
        <end position="530"/>
    </location>
</feature>
<dbReference type="InterPro" id="IPR010117">
    <property type="entry name" value="PabB_fungal"/>
</dbReference>
<name>A0ABR1XM42_9PEZI</name>
<evidence type="ECO:0000256" key="4">
    <source>
        <dbReference type="ARBA" id="ARBA00013139"/>
    </source>
</evidence>
<feature type="region of interest" description="Disordered" evidence="10">
    <location>
        <begin position="511"/>
        <end position="563"/>
    </location>
</feature>
<feature type="region of interest" description="Disordered" evidence="10">
    <location>
        <begin position="726"/>
        <end position="756"/>
    </location>
</feature>
<evidence type="ECO:0000313" key="15">
    <source>
        <dbReference type="Proteomes" id="UP001456524"/>
    </source>
</evidence>
<dbReference type="InterPro" id="IPR006805">
    <property type="entry name" value="Anth_synth_I_N"/>
</dbReference>
<dbReference type="SUPFAM" id="SSF52317">
    <property type="entry name" value="Class I glutamine amidotransferase-like"/>
    <property type="match status" value="1"/>
</dbReference>
<evidence type="ECO:0000259" key="11">
    <source>
        <dbReference type="Pfam" id="PF00117"/>
    </source>
</evidence>
<dbReference type="InterPro" id="IPR006221">
    <property type="entry name" value="TrpG/PapA_dom"/>
</dbReference>
<reference evidence="14 15" key="1">
    <citation type="journal article" date="2022" name="G3 (Bethesda)">
        <title>Enemy or ally: a genomic approach to elucidate the lifestyle of Phyllosticta citrichinaensis.</title>
        <authorList>
            <person name="Buijs V.A."/>
            <person name="Groenewald J.Z."/>
            <person name="Haridas S."/>
            <person name="LaButti K.M."/>
            <person name="Lipzen A."/>
            <person name="Martin F.M."/>
            <person name="Barry K."/>
            <person name="Grigoriev I.V."/>
            <person name="Crous P.W."/>
            <person name="Seidl M.F."/>
        </authorList>
    </citation>
    <scope>NUCLEOTIDE SEQUENCE [LARGE SCALE GENOMIC DNA]</scope>
    <source>
        <strain evidence="14 15">CBS 129764</strain>
    </source>
</reference>
<feature type="domain" description="Anthranilate synthase component I N-terminal" evidence="13">
    <location>
        <begin position="324"/>
        <end position="463"/>
    </location>
</feature>
<evidence type="ECO:0000256" key="6">
    <source>
        <dbReference type="ARBA" id="ARBA00022909"/>
    </source>
</evidence>
<evidence type="ECO:0000259" key="12">
    <source>
        <dbReference type="Pfam" id="PF00425"/>
    </source>
</evidence>
<evidence type="ECO:0000256" key="8">
    <source>
        <dbReference type="ARBA" id="ARBA00031329"/>
    </source>
</evidence>
<dbReference type="Pfam" id="PF00425">
    <property type="entry name" value="Chorismate_bind"/>
    <property type="match status" value="2"/>
</dbReference>
<accession>A0ABR1XM42</accession>
<feature type="domain" description="Chorismate-utilising enzyme C-terminal" evidence="12">
    <location>
        <begin position="755"/>
        <end position="825"/>
    </location>
</feature>
<keyword evidence="5" id="KW-0808">Transferase</keyword>
<comment type="pathway">
    <text evidence="2">Cofactor biosynthesis; tetrahydrofolate biosynthesis; 4-aminobenzoate from chorismate: step 1/2.</text>
</comment>
<evidence type="ECO:0000256" key="3">
    <source>
        <dbReference type="ARBA" id="ARBA00005970"/>
    </source>
</evidence>
<dbReference type="CDD" id="cd01743">
    <property type="entry name" value="GATase1_Anthranilate_Synthase"/>
    <property type="match status" value="1"/>
</dbReference>
<keyword evidence="7" id="KW-0315">Glutamine amidotransferase</keyword>
<dbReference type="PANTHER" id="PTHR11236:SF18">
    <property type="entry name" value="AMINODEOXYCHORISMATE SYNTHASE"/>
    <property type="match status" value="1"/>
</dbReference>
<feature type="region of interest" description="Disordered" evidence="10">
    <location>
        <begin position="830"/>
        <end position="849"/>
    </location>
</feature>
<evidence type="ECO:0000256" key="7">
    <source>
        <dbReference type="ARBA" id="ARBA00022962"/>
    </source>
</evidence>
<feature type="domain" description="Glutamine amidotransferase" evidence="11">
    <location>
        <begin position="14"/>
        <end position="231"/>
    </location>
</feature>
<evidence type="ECO:0000256" key="1">
    <source>
        <dbReference type="ARBA" id="ARBA00001000"/>
    </source>
</evidence>
<evidence type="ECO:0000256" key="2">
    <source>
        <dbReference type="ARBA" id="ARBA00005009"/>
    </source>
</evidence>
<dbReference type="InterPro" id="IPR017926">
    <property type="entry name" value="GATASE"/>
</dbReference>
<dbReference type="Proteomes" id="UP001456524">
    <property type="component" value="Unassembled WGS sequence"/>
</dbReference>
<protein>
    <recommendedName>
        <fullName evidence="4">aminodeoxychorismate synthase</fullName>
        <ecNumber evidence="4">2.6.1.85</ecNumber>
    </recommendedName>
    <alternativeName>
        <fullName evidence="8">Para-aminobenzoate synthase</fullName>
    </alternativeName>
    <alternativeName>
        <fullName evidence="9">p-aminobenzoic acid synthase</fullName>
    </alternativeName>
</protein>
<keyword evidence="6" id="KW-0289">Folate biosynthesis</keyword>
<evidence type="ECO:0000313" key="14">
    <source>
        <dbReference type="EMBL" id="KAK8161290.1"/>
    </source>
</evidence>
<organism evidence="14 15">
    <name type="scientific">Phyllosticta citrichinensis</name>
    <dbReference type="NCBI Taxonomy" id="1130410"/>
    <lineage>
        <taxon>Eukaryota</taxon>
        <taxon>Fungi</taxon>
        <taxon>Dikarya</taxon>
        <taxon>Ascomycota</taxon>
        <taxon>Pezizomycotina</taxon>
        <taxon>Dothideomycetes</taxon>
        <taxon>Dothideomycetes incertae sedis</taxon>
        <taxon>Botryosphaeriales</taxon>
        <taxon>Phyllostictaceae</taxon>
        <taxon>Phyllosticta</taxon>
    </lineage>
</organism>
<dbReference type="Gene3D" id="3.60.120.10">
    <property type="entry name" value="Anthranilate synthase"/>
    <property type="match status" value="1"/>
</dbReference>